<dbReference type="SMART" id="SM00823">
    <property type="entry name" value="PKS_PP"/>
    <property type="match status" value="2"/>
</dbReference>
<dbReference type="GO" id="GO:0005737">
    <property type="term" value="C:cytoplasm"/>
    <property type="evidence" value="ECO:0007669"/>
    <property type="project" value="TreeGrafter"/>
</dbReference>
<dbReference type="Pfam" id="PF00550">
    <property type="entry name" value="PP-binding"/>
    <property type="match status" value="2"/>
</dbReference>
<dbReference type="Pfam" id="PF00296">
    <property type="entry name" value="Bac_luciferase"/>
    <property type="match status" value="1"/>
</dbReference>
<dbReference type="Gene3D" id="1.10.1200.10">
    <property type="entry name" value="ACP-like"/>
    <property type="match status" value="2"/>
</dbReference>
<dbReference type="InterPro" id="IPR005814">
    <property type="entry name" value="Aminotrans_3"/>
</dbReference>
<dbReference type="InterPro" id="IPR006162">
    <property type="entry name" value="Ppantetheine_attach_site"/>
</dbReference>
<keyword evidence="3" id="KW-0597">Phosphoprotein</keyword>
<organism evidence="9 10">
    <name type="scientific">Kutzneria buriramensis</name>
    <dbReference type="NCBI Taxonomy" id="1045776"/>
    <lineage>
        <taxon>Bacteria</taxon>
        <taxon>Bacillati</taxon>
        <taxon>Actinomycetota</taxon>
        <taxon>Actinomycetes</taxon>
        <taxon>Pseudonocardiales</taxon>
        <taxon>Pseudonocardiaceae</taxon>
        <taxon>Kutzneria</taxon>
    </lineage>
</organism>
<gene>
    <name evidence="9" type="ORF">BCF44_10645</name>
</gene>
<dbReference type="SMART" id="SM00825">
    <property type="entry name" value="PKS_KS"/>
    <property type="match status" value="1"/>
</dbReference>
<proteinExistence type="predicted"/>
<keyword evidence="5" id="KW-0663">Pyridoxal phosphate</keyword>
<comment type="cofactor">
    <cofactor evidence="1">
        <name>pantetheine 4'-phosphate</name>
        <dbReference type="ChEBI" id="CHEBI:47942"/>
    </cofactor>
</comment>
<dbReference type="Gene3D" id="3.20.20.30">
    <property type="entry name" value="Luciferase-like domain"/>
    <property type="match status" value="1"/>
</dbReference>
<evidence type="ECO:0000256" key="2">
    <source>
        <dbReference type="ARBA" id="ARBA00022450"/>
    </source>
</evidence>
<dbReference type="SUPFAM" id="SSF56801">
    <property type="entry name" value="Acetyl-CoA synthetase-like"/>
    <property type="match status" value="1"/>
</dbReference>
<dbReference type="InterPro" id="IPR000873">
    <property type="entry name" value="AMP-dep_synth/lig_dom"/>
</dbReference>
<dbReference type="NCBIfam" id="TIGR04020">
    <property type="entry name" value="seco_metab_LLM"/>
    <property type="match status" value="1"/>
</dbReference>
<reference evidence="9 10" key="1">
    <citation type="submission" date="2018-08" db="EMBL/GenBank/DDBJ databases">
        <title>Genomic Encyclopedia of Archaeal and Bacterial Type Strains, Phase II (KMG-II): from individual species to whole genera.</title>
        <authorList>
            <person name="Goeker M."/>
        </authorList>
    </citation>
    <scope>NUCLEOTIDE SEQUENCE [LARGE SCALE GENOMIC DNA]</scope>
    <source>
        <strain evidence="9 10">DSM 45791</strain>
    </source>
</reference>
<feature type="domain" description="Carrier" evidence="7">
    <location>
        <begin position="579"/>
        <end position="657"/>
    </location>
</feature>
<keyword evidence="10" id="KW-1185">Reference proteome</keyword>
<dbReference type="InterPro" id="IPR015422">
    <property type="entry name" value="PyrdxlP-dep_Trfase_small"/>
</dbReference>
<name>A0A3E0HKA4_9PSEU</name>
<dbReference type="InterPro" id="IPR014030">
    <property type="entry name" value="Ketoacyl_synth_N"/>
</dbReference>
<dbReference type="Pfam" id="PF02801">
    <property type="entry name" value="Ketoacyl-synt_C"/>
    <property type="match status" value="1"/>
</dbReference>
<evidence type="ECO:0000259" key="8">
    <source>
        <dbReference type="PROSITE" id="PS52004"/>
    </source>
</evidence>
<dbReference type="Gene3D" id="3.30.559.10">
    <property type="entry name" value="Chloramphenicol acetyltransferase-like domain"/>
    <property type="match status" value="1"/>
</dbReference>
<evidence type="ECO:0000256" key="1">
    <source>
        <dbReference type="ARBA" id="ARBA00001957"/>
    </source>
</evidence>
<dbReference type="GO" id="GO:0031177">
    <property type="term" value="F:phosphopantetheine binding"/>
    <property type="evidence" value="ECO:0007669"/>
    <property type="project" value="InterPro"/>
</dbReference>
<evidence type="ECO:0000256" key="4">
    <source>
        <dbReference type="ARBA" id="ARBA00022679"/>
    </source>
</evidence>
<dbReference type="InterPro" id="IPR024011">
    <property type="entry name" value="Biosynth_lucif-like_mOase_dom"/>
</dbReference>
<dbReference type="PROSITE" id="PS50075">
    <property type="entry name" value="CARRIER"/>
    <property type="match status" value="2"/>
</dbReference>
<comment type="caution">
    <text evidence="9">The sequence shown here is derived from an EMBL/GenBank/DDBJ whole genome shotgun (WGS) entry which is preliminary data.</text>
</comment>
<dbReference type="SUPFAM" id="SSF53901">
    <property type="entry name" value="Thiolase-like"/>
    <property type="match status" value="1"/>
</dbReference>
<feature type="region of interest" description="Disordered" evidence="6">
    <location>
        <begin position="656"/>
        <end position="679"/>
    </location>
</feature>
<dbReference type="SUPFAM" id="SSF51679">
    <property type="entry name" value="Bacterial luciferase-like"/>
    <property type="match status" value="1"/>
</dbReference>
<dbReference type="Gene3D" id="3.40.640.10">
    <property type="entry name" value="Type I PLP-dependent aspartate aminotransferase-like (Major domain)"/>
    <property type="match status" value="1"/>
</dbReference>
<dbReference type="Gene3D" id="3.30.559.30">
    <property type="entry name" value="Nonribosomal peptide synthetase, condensation domain"/>
    <property type="match status" value="1"/>
</dbReference>
<keyword evidence="2" id="KW-0596">Phosphopantetheine</keyword>
<dbReference type="Gene3D" id="3.30.300.30">
    <property type="match status" value="1"/>
</dbReference>
<dbReference type="Gene3D" id="3.90.1150.10">
    <property type="entry name" value="Aspartate Aminotransferase, domain 1"/>
    <property type="match status" value="1"/>
</dbReference>
<dbReference type="Pfam" id="PF00202">
    <property type="entry name" value="Aminotran_3"/>
    <property type="match status" value="1"/>
</dbReference>
<dbReference type="PROSITE" id="PS00455">
    <property type="entry name" value="AMP_BINDING"/>
    <property type="match status" value="1"/>
</dbReference>
<dbReference type="InterPro" id="IPR015424">
    <property type="entry name" value="PyrdxlP-dep_Trfase"/>
</dbReference>
<dbReference type="CDD" id="cd19531">
    <property type="entry name" value="LCL_NRPS-like"/>
    <property type="match status" value="1"/>
</dbReference>
<dbReference type="CDD" id="cd05930">
    <property type="entry name" value="A_NRPS"/>
    <property type="match status" value="1"/>
</dbReference>
<dbReference type="InterPro" id="IPR009081">
    <property type="entry name" value="PP-bd_ACP"/>
</dbReference>
<dbReference type="Pfam" id="PF16197">
    <property type="entry name" value="KAsynt_C_assoc"/>
    <property type="match status" value="1"/>
</dbReference>
<dbReference type="Proteomes" id="UP000256269">
    <property type="component" value="Unassembled WGS sequence"/>
</dbReference>
<dbReference type="InterPro" id="IPR045851">
    <property type="entry name" value="AMP-bd_C_sf"/>
</dbReference>
<dbReference type="InterPro" id="IPR016039">
    <property type="entry name" value="Thiolase-like"/>
</dbReference>
<dbReference type="InterPro" id="IPR020841">
    <property type="entry name" value="PKS_Beta-ketoAc_synthase_dom"/>
</dbReference>
<feature type="region of interest" description="Disordered" evidence="6">
    <location>
        <begin position="498"/>
        <end position="520"/>
    </location>
</feature>
<dbReference type="InterPro" id="IPR014031">
    <property type="entry name" value="Ketoacyl_synth_C"/>
</dbReference>
<dbReference type="SUPFAM" id="SSF53383">
    <property type="entry name" value="PLP-dependent transferases"/>
    <property type="match status" value="1"/>
</dbReference>
<dbReference type="GO" id="GO:0016746">
    <property type="term" value="F:acyltransferase activity"/>
    <property type="evidence" value="ECO:0007669"/>
    <property type="project" value="InterPro"/>
</dbReference>
<dbReference type="GO" id="GO:0044550">
    <property type="term" value="P:secondary metabolite biosynthetic process"/>
    <property type="evidence" value="ECO:0007669"/>
    <property type="project" value="TreeGrafter"/>
</dbReference>
<dbReference type="GO" id="GO:0008483">
    <property type="term" value="F:transaminase activity"/>
    <property type="evidence" value="ECO:0007669"/>
    <property type="project" value="InterPro"/>
</dbReference>
<keyword evidence="4" id="KW-0808">Transferase</keyword>
<dbReference type="InterPro" id="IPR036661">
    <property type="entry name" value="Luciferase-like_sf"/>
</dbReference>
<dbReference type="EMBL" id="QUNO01000006">
    <property type="protein sequence ID" value="REH46881.1"/>
    <property type="molecule type" value="Genomic_DNA"/>
</dbReference>
<evidence type="ECO:0000256" key="6">
    <source>
        <dbReference type="SAM" id="MobiDB-lite"/>
    </source>
</evidence>
<dbReference type="InterPro" id="IPR032821">
    <property type="entry name" value="PKS_assoc"/>
</dbReference>
<dbReference type="PROSITE" id="PS00012">
    <property type="entry name" value="PHOSPHOPANTETHEINE"/>
    <property type="match status" value="1"/>
</dbReference>
<dbReference type="InterPro" id="IPR020806">
    <property type="entry name" value="PKS_PP-bd"/>
</dbReference>
<dbReference type="PANTHER" id="PTHR45527">
    <property type="entry name" value="NONRIBOSOMAL PEPTIDE SYNTHETASE"/>
    <property type="match status" value="1"/>
</dbReference>
<feature type="domain" description="Ketosynthase family 3 (KS3)" evidence="8">
    <location>
        <begin position="1"/>
        <end position="423"/>
    </location>
</feature>
<dbReference type="PROSITE" id="PS52004">
    <property type="entry name" value="KS3_2"/>
    <property type="match status" value="1"/>
</dbReference>
<accession>A0A3E0HKA4</accession>
<dbReference type="SUPFAM" id="SSF47336">
    <property type="entry name" value="ACP-like"/>
    <property type="match status" value="2"/>
</dbReference>
<feature type="domain" description="Carrier" evidence="7">
    <location>
        <begin position="2426"/>
        <end position="2501"/>
    </location>
</feature>
<dbReference type="InterPro" id="IPR020845">
    <property type="entry name" value="AMP-binding_CS"/>
</dbReference>
<dbReference type="InterPro" id="IPR023213">
    <property type="entry name" value="CAT-like_dom_sf"/>
</dbReference>
<dbReference type="Gene3D" id="1.10.1240.100">
    <property type="match status" value="1"/>
</dbReference>
<evidence type="ECO:0000256" key="3">
    <source>
        <dbReference type="ARBA" id="ARBA00022553"/>
    </source>
</evidence>
<dbReference type="GO" id="GO:0016705">
    <property type="term" value="F:oxidoreductase activity, acting on paired donors, with incorporation or reduction of molecular oxygen"/>
    <property type="evidence" value="ECO:0007669"/>
    <property type="project" value="InterPro"/>
</dbReference>
<evidence type="ECO:0000313" key="10">
    <source>
        <dbReference type="Proteomes" id="UP000256269"/>
    </source>
</evidence>
<dbReference type="InterPro" id="IPR010071">
    <property type="entry name" value="AA_adenyl_dom"/>
</dbReference>
<sequence>MAFRFPGADSPAAFWRDISAGVSRVHRFTRAELAAAGVPERDYRSPDFTGASGLITGIDRFDAEFFGMTAREAAITDPQQRLFLECCHHALEDGGYAGADARVGVYASTGYRLYSLHSYLDHNLAAAGWEPDWMSVKQVQVGNYADFTATRAAFRLGLTGPAINVATACSGALVAVHLAAQAVRLGDADLAIAGGSALHLPQVTGHRHVKGSTISRTGVIRPFDAAADGTVGGNGVAAVLLKRLDRALADGDTVHAVILGSGVTNDGADKAGFPAPSVSGQRDAVLRALETAAVPATSIGYLEAHGTGTRKGDPIEFEALRSAFARHTDRTGFCSLGTVKPAIGHLDSCAGLAGLIKAVLVLRHGVLPPLVNFREPNPAIDLAASPFTIDTDARAWPDGDHPRRAGVHSVGMGGTNAHVILEAPPAAPARHRRPVPGVLPLSARDPQALADLAAAYRDHLRRHPDTSPTDLLTTAALGRRHFTHRLVALGRTPAELADALDRPNAGPDSASPDRGIGSGPDGELARSYCLGADIDWAAELAGSGGGRISLPHYPFRPTRHWVGPPLGGERPDQQHKGGSVAAETVTRVIELTARHLGYEPGEIDPDRSFVDLGADSLQLVGIMVALEGEYGVEIDMAELLDAAPNPNMVAELIGTRRTATEPPRPEPVEPEPIQARHDEPVPVEPMEPVEPPAPLVDGPRVSVPVDSGMVAAAGDRQRAHADELVRRLTERTKGSKEQAARYRGVLADSRAVVGFRSATKEMLYPIVSRAARGSRLEDVDGNSYVDITMGFGALLFGHEPEFVTEAVREHLAHGLRLGPRSADTGEAAQLLAELTGAERVAFANSGTEANSAAIRLARAATGRTRIVTFRGAYHGHIDSLLGRPGGQLRTVPASAGIPDSAVAEVIVLEYGSAESLDVIAAQAGQIAAVLVEPVQCRNPALRPVEFVRALRELTRRHGIVLIFDEMLTGLRPHQRGAQHHYGVTADLATYGKALGSGFPIGAIAGRADILDGVDGGFWRYGDDSRPTRDTVFYGGTYIQHPVSMAAARAVLTHLRDQGPEVQESVNARTARLGERLNTFFADEAFPLRMDWFGSMFRFTHRADLELLYHHLLLRGVYVWEWRSCYLSTAHTDADIDHIVDAVQDSLGELRRAGYFPDPRPASRPAPVVRPRPAPDFSVYFFGDSAEGDQQRHYDLIFDTARFADEHDFHAVWLPERHFHSFGGLFPNPSVLAAALARHTSRVRLNAGSVVLPLHDPIRVAEEWSVVDNLSAGRVGLGFGTGWHAEDFALHPERFDRRRDIAFDGLDEVRRLWRGEAVSRRSGDGQPVDVRVYPRPVQDQPPMFLATSGRPESYAQAGRLDLGVVTNLMSQTVEQLAENIGVYRRARADAGLDPDAGRVTVLLHTYVTDDHATARADAAEPMIRYLRSSLLMRSAASAAGPGPAELAAASEEDLERLFRRAYDRYCDRRALIGTPESCAATVDALRDAGVTEIAALVDFGLPAEKVSTGLIALDRLRRRFHDAAPARTEAPATPAQRRIWLACQLIRPNAYNEIQAVRLHGRLDESVLRTALRGLVERHPGLRTVFRPADDTLHQVVLDQLEVPLTVELGTGDPDADIAAAIRAESHRHRDLAEGPLFTPRLLRLAADDHVLILNSHHIITDGHSAGVLAADLTEHYRAAAEARPPRWAGPPGSTLDLPAAMPEPADLDWWRAHLGAEPPVLDLPTDRPRTRTVAGRGGSVGTVLSAERTETLRRWSGEQGVTLLATLHTAWRIVLRRFSGQDEFLLGATFNARPTAARNTIGFFAALLPLRARLTDDLSLRSAVRATRDLVLQASRRSHVDLDTLLSSVNPDPGAARPLIPVSVDLDDEPLAGIDLPGLRAEPVTAGTESAPLELSLMAVRTDSGLRLRLRYDSDLYAESTARGYLAQLELVLAGMADATSTTRIGELRTGVVDEDPASDDAVLDLALPEVLRTTVVAADARVPGAQLSSAAAAIADRLAALRVGPGDVVALALPRGADFLAAMLGTLATGAAYLPLDIGQPWPRCAAMLADAAPAAIVCAPDFQPDLGLPRVHPGGRADTRLAINAKPVDLLCLLYTSGSTGRPKGVAVEHGNVAAVLKVYRDRLGITAQDRLSWYSSTGFDASLVEVWPALQTGAELHVVPEDTRLDPAELVAWFVRTRITVAFLPTVIAEAVLREPWPADAALRVLCTGGERLTTRPRPDVPFTVYNIYGPTECCVFCSWGPVTPDGSGMPSIGTANPGMRLEIRDASGRVLPPGAVGELHVSGPQVARGYHADPVLTAARFSTDAEDRRWYRTGDLARLRPDGELDFAGRVDDQVKIRGFRVEPAEVTAAVRKLPGIPDARVVAADGELICYIRSDEPLAEQSARWRAQLAEVLPRPMVPLHWRVVREFPLNGNGKWDHHAPADLDTRSAVRAEWAAVLGNREFADDTRFFDLGGHSVNAITLLNRIRTRFDTDYPLGEFFDAPTVAGMVARLSGRVRGEL</sequence>
<dbReference type="InterPro" id="IPR015421">
    <property type="entry name" value="PyrdxlP-dep_Trfase_major"/>
</dbReference>
<evidence type="ECO:0000313" key="9">
    <source>
        <dbReference type="EMBL" id="REH46881.1"/>
    </source>
</evidence>
<dbReference type="InterPro" id="IPR001242">
    <property type="entry name" value="Condensation_dom"/>
</dbReference>
<dbReference type="Pfam" id="PF00109">
    <property type="entry name" value="ketoacyl-synt"/>
    <property type="match status" value="1"/>
</dbReference>
<dbReference type="InterPro" id="IPR036736">
    <property type="entry name" value="ACP-like_sf"/>
</dbReference>
<dbReference type="GO" id="GO:0008610">
    <property type="term" value="P:lipid biosynthetic process"/>
    <property type="evidence" value="ECO:0007669"/>
    <property type="project" value="UniProtKB-ARBA"/>
</dbReference>
<evidence type="ECO:0000259" key="7">
    <source>
        <dbReference type="PROSITE" id="PS50075"/>
    </source>
</evidence>
<dbReference type="Gene3D" id="3.40.47.10">
    <property type="match status" value="1"/>
</dbReference>
<dbReference type="Gene3D" id="3.40.50.12780">
    <property type="entry name" value="N-terminal domain of ligase-like"/>
    <property type="match status" value="1"/>
</dbReference>
<dbReference type="Pfam" id="PF00668">
    <property type="entry name" value="Condensation"/>
    <property type="match status" value="1"/>
</dbReference>
<dbReference type="PANTHER" id="PTHR45527:SF1">
    <property type="entry name" value="FATTY ACID SYNTHASE"/>
    <property type="match status" value="1"/>
</dbReference>
<dbReference type="InterPro" id="IPR042099">
    <property type="entry name" value="ANL_N_sf"/>
</dbReference>
<protein>
    <submittedName>
        <fullName evidence="9">Acyl carrier protein</fullName>
    </submittedName>
</protein>
<evidence type="ECO:0000256" key="5">
    <source>
        <dbReference type="ARBA" id="ARBA00022898"/>
    </source>
</evidence>
<dbReference type="GO" id="GO:0043041">
    <property type="term" value="P:amino acid activation for nonribosomal peptide biosynthetic process"/>
    <property type="evidence" value="ECO:0007669"/>
    <property type="project" value="TreeGrafter"/>
</dbReference>
<dbReference type="SUPFAM" id="SSF52777">
    <property type="entry name" value="CoA-dependent acyltransferases"/>
    <property type="match status" value="2"/>
</dbReference>
<dbReference type="Pfam" id="PF00501">
    <property type="entry name" value="AMP-binding"/>
    <property type="match status" value="1"/>
</dbReference>
<dbReference type="InterPro" id="IPR011251">
    <property type="entry name" value="Luciferase-like_dom"/>
</dbReference>
<dbReference type="NCBIfam" id="TIGR01733">
    <property type="entry name" value="AA-adenyl-dom"/>
    <property type="match status" value="1"/>
</dbReference>
<dbReference type="CDD" id="cd00833">
    <property type="entry name" value="PKS"/>
    <property type="match status" value="1"/>
</dbReference>
<dbReference type="GO" id="GO:0030170">
    <property type="term" value="F:pyridoxal phosphate binding"/>
    <property type="evidence" value="ECO:0007669"/>
    <property type="project" value="InterPro"/>
</dbReference>